<keyword evidence="4 7" id="KW-0697">Rotamase</keyword>
<keyword evidence="5" id="KW-0143">Chaperone</keyword>
<dbReference type="GO" id="GO:0006457">
    <property type="term" value="P:protein folding"/>
    <property type="evidence" value="ECO:0000318"/>
    <property type="project" value="GO_Central"/>
</dbReference>
<evidence type="ECO:0000256" key="7">
    <source>
        <dbReference type="RuleBase" id="RU363019"/>
    </source>
</evidence>
<dbReference type="InterPro" id="IPR029000">
    <property type="entry name" value="Cyclophilin-like_dom_sf"/>
</dbReference>
<dbReference type="FunFam" id="2.40.100.10:FF:000003">
    <property type="entry name" value="Peptidylprolyl isomerase domain and WD repeat-containing 1"/>
    <property type="match status" value="1"/>
</dbReference>
<proteinExistence type="inferred from homology"/>
<comment type="similarity">
    <text evidence="7">Belongs to the cyclophilin-type PPIase family.</text>
</comment>
<dbReference type="GO" id="GO:0003755">
    <property type="term" value="F:peptidyl-prolyl cis-trans isomerase activity"/>
    <property type="evidence" value="ECO:0000318"/>
    <property type="project" value="GO_Central"/>
</dbReference>
<gene>
    <name evidence="9" type="ORF">SELMODRAFT_229819</name>
</gene>
<dbReference type="PANTHER" id="PTHR45625">
    <property type="entry name" value="PEPTIDYL-PROLYL CIS-TRANS ISOMERASE-RELATED"/>
    <property type="match status" value="1"/>
</dbReference>
<comment type="catalytic activity">
    <reaction evidence="1 7">
        <text>[protein]-peptidylproline (omega=180) = [protein]-peptidylproline (omega=0)</text>
        <dbReference type="Rhea" id="RHEA:16237"/>
        <dbReference type="Rhea" id="RHEA-COMP:10747"/>
        <dbReference type="Rhea" id="RHEA-COMP:10748"/>
        <dbReference type="ChEBI" id="CHEBI:83833"/>
        <dbReference type="ChEBI" id="CHEBI:83834"/>
        <dbReference type="EC" id="5.2.1.8"/>
    </reaction>
</comment>
<evidence type="ECO:0000259" key="8">
    <source>
        <dbReference type="PROSITE" id="PS50072"/>
    </source>
</evidence>
<dbReference type="InterPro" id="IPR002130">
    <property type="entry name" value="Cyclophilin-type_PPIase_dom"/>
</dbReference>
<evidence type="ECO:0000256" key="6">
    <source>
        <dbReference type="ARBA" id="ARBA00023235"/>
    </source>
</evidence>
<comment type="function">
    <text evidence="7">PPIases accelerate the folding of proteins. It catalyzes the cis-trans isomerization of proline imidic peptide bonds in oligopeptides.</text>
</comment>
<dbReference type="Gramene" id="EFJ38267">
    <property type="protein sequence ID" value="EFJ38267"/>
    <property type="gene ID" value="SELMODRAFT_229819"/>
</dbReference>
<evidence type="ECO:0000256" key="2">
    <source>
        <dbReference type="ARBA" id="ARBA00022574"/>
    </source>
</evidence>
<evidence type="ECO:0000256" key="1">
    <source>
        <dbReference type="ARBA" id="ARBA00000971"/>
    </source>
</evidence>
<evidence type="ECO:0000256" key="3">
    <source>
        <dbReference type="ARBA" id="ARBA00022737"/>
    </source>
</evidence>
<keyword evidence="10" id="KW-1185">Reference proteome</keyword>
<sequence length="151" mass="16829">MNTTKGVIVLELFRDEVPKTVENFAVHGQQGYYDGVKFHRVIKDFMIQGGDPSGDGRGGESIWGGSFEDEFRPNLKHEPFTLSMANSGPDSNRSQFFITTVETPHLDNKHTVFGRVVRGQDVEIEAQETNSENRPLVPVTIHSVRVGNDLA</sequence>
<dbReference type="OMA" id="PELCETY"/>
<dbReference type="PROSITE" id="PS50072">
    <property type="entry name" value="CSA_PPIASE_2"/>
    <property type="match status" value="1"/>
</dbReference>
<protein>
    <recommendedName>
        <fullName evidence="7">Peptidyl-prolyl cis-trans isomerase</fullName>
        <shortName evidence="7">PPIase</shortName>
        <ecNumber evidence="7">5.2.1.8</ecNumber>
    </recommendedName>
</protein>
<dbReference type="PRINTS" id="PR00153">
    <property type="entry name" value="CSAPPISMRASE"/>
</dbReference>
<dbReference type="InParanoid" id="D8QPE8"/>
<dbReference type="Proteomes" id="UP000001514">
    <property type="component" value="Unassembled WGS sequence"/>
</dbReference>
<evidence type="ECO:0000313" key="10">
    <source>
        <dbReference type="Proteomes" id="UP000001514"/>
    </source>
</evidence>
<dbReference type="HOGENOM" id="CLU_012062_16_0_1"/>
<keyword evidence="6 7" id="KW-0413">Isomerase</keyword>
<dbReference type="AlphaFoldDB" id="D8QPE8"/>
<dbReference type="EC" id="5.2.1.8" evidence="7"/>
<accession>D8QPE8</accession>
<name>D8QPE8_SELML</name>
<organism evidence="10">
    <name type="scientific">Selaginella moellendorffii</name>
    <name type="common">Spikemoss</name>
    <dbReference type="NCBI Taxonomy" id="88036"/>
    <lineage>
        <taxon>Eukaryota</taxon>
        <taxon>Viridiplantae</taxon>
        <taxon>Streptophyta</taxon>
        <taxon>Embryophyta</taxon>
        <taxon>Tracheophyta</taxon>
        <taxon>Lycopodiopsida</taxon>
        <taxon>Selaginellales</taxon>
        <taxon>Selaginellaceae</taxon>
        <taxon>Selaginella</taxon>
    </lineage>
</organism>
<dbReference type="Gene3D" id="2.40.100.10">
    <property type="entry name" value="Cyclophilin-like"/>
    <property type="match status" value="1"/>
</dbReference>
<dbReference type="eggNOG" id="KOG0882">
    <property type="taxonomic scope" value="Eukaryota"/>
</dbReference>
<evidence type="ECO:0000256" key="5">
    <source>
        <dbReference type="ARBA" id="ARBA00023186"/>
    </source>
</evidence>
<dbReference type="SUPFAM" id="SSF50891">
    <property type="entry name" value="Cyclophilin-like"/>
    <property type="match status" value="1"/>
</dbReference>
<keyword evidence="3" id="KW-0677">Repeat</keyword>
<dbReference type="STRING" id="88036.D8QPE8"/>
<dbReference type="PANTHER" id="PTHR45625:SF17">
    <property type="entry name" value="PEPTIDYL-PROLYL CIS-TRANS ISOMERASE"/>
    <property type="match status" value="1"/>
</dbReference>
<dbReference type="InterPro" id="IPR044666">
    <property type="entry name" value="Cyclophilin_A-like"/>
</dbReference>
<evidence type="ECO:0000256" key="4">
    <source>
        <dbReference type="ARBA" id="ARBA00023110"/>
    </source>
</evidence>
<dbReference type="EMBL" id="GL377565">
    <property type="protein sequence ID" value="EFJ38267.1"/>
    <property type="molecule type" value="Genomic_DNA"/>
</dbReference>
<dbReference type="PIRSF" id="PIRSF001467">
    <property type="entry name" value="Peptidylpro_ismrse"/>
    <property type="match status" value="1"/>
</dbReference>
<dbReference type="InterPro" id="IPR024936">
    <property type="entry name" value="Cyclophilin-type_PPIase"/>
</dbReference>
<reference evidence="9 10" key="1">
    <citation type="journal article" date="2011" name="Science">
        <title>The Selaginella genome identifies genetic changes associated with the evolution of vascular plants.</title>
        <authorList>
            <person name="Banks J.A."/>
            <person name="Nishiyama T."/>
            <person name="Hasebe M."/>
            <person name="Bowman J.L."/>
            <person name="Gribskov M."/>
            <person name="dePamphilis C."/>
            <person name="Albert V.A."/>
            <person name="Aono N."/>
            <person name="Aoyama T."/>
            <person name="Ambrose B.A."/>
            <person name="Ashton N.W."/>
            <person name="Axtell M.J."/>
            <person name="Barker E."/>
            <person name="Barker M.S."/>
            <person name="Bennetzen J.L."/>
            <person name="Bonawitz N.D."/>
            <person name="Chapple C."/>
            <person name="Cheng C."/>
            <person name="Correa L.G."/>
            <person name="Dacre M."/>
            <person name="DeBarry J."/>
            <person name="Dreyer I."/>
            <person name="Elias M."/>
            <person name="Engstrom E.M."/>
            <person name="Estelle M."/>
            <person name="Feng L."/>
            <person name="Finet C."/>
            <person name="Floyd S.K."/>
            <person name="Frommer W.B."/>
            <person name="Fujita T."/>
            <person name="Gramzow L."/>
            <person name="Gutensohn M."/>
            <person name="Harholt J."/>
            <person name="Hattori M."/>
            <person name="Heyl A."/>
            <person name="Hirai T."/>
            <person name="Hiwatashi Y."/>
            <person name="Ishikawa M."/>
            <person name="Iwata M."/>
            <person name="Karol K.G."/>
            <person name="Koehler B."/>
            <person name="Kolukisaoglu U."/>
            <person name="Kubo M."/>
            <person name="Kurata T."/>
            <person name="Lalonde S."/>
            <person name="Li K."/>
            <person name="Li Y."/>
            <person name="Litt A."/>
            <person name="Lyons E."/>
            <person name="Manning G."/>
            <person name="Maruyama T."/>
            <person name="Michael T.P."/>
            <person name="Mikami K."/>
            <person name="Miyazaki S."/>
            <person name="Morinaga S."/>
            <person name="Murata T."/>
            <person name="Mueller-Roeber B."/>
            <person name="Nelson D.R."/>
            <person name="Obara M."/>
            <person name="Oguri Y."/>
            <person name="Olmstead R.G."/>
            <person name="Onodera N."/>
            <person name="Petersen B.L."/>
            <person name="Pils B."/>
            <person name="Prigge M."/>
            <person name="Rensing S.A."/>
            <person name="Riano-Pachon D.M."/>
            <person name="Roberts A.W."/>
            <person name="Sato Y."/>
            <person name="Scheller H.V."/>
            <person name="Schulz B."/>
            <person name="Schulz C."/>
            <person name="Shakirov E.V."/>
            <person name="Shibagaki N."/>
            <person name="Shinohara N."/>
            <person name="Shippen D.E."/>
            <person name="Soerensen I."/>
            <person name="Sotooka R."/>
            <person name="Sugimoto N."/>
            <person name="Sugita M."/>
            <person name="Sumikawa N."/>
            <person name="Tanurdzic M."/>
            <person name="Theissen G."/>
            <person name="Ulvskov P."/>
            <person name="Wakazuki S."/>
            <person name="Weng J.K."/>
            <person name="Willats W.W."/>
            <person name="Wipf D."/>
            <person name="Wolf P.G."/>
            <person name="Yang L."/>
            <person name="Zimmer A.D."/>
            <person name="Zhu Q."/>
            <person name="Mitros T."/>
            <person name="Hellsten U."/>
            <person name="Loque D."/>
            <person name="Otillar R."/>
            <person name="Salamov A."/>
            <person name="Schmutz J."/>
            <person name="Shapiro H."/>
            <person name="Lindquist E."/>
            <person name="Lucas S."/>
            <person name="Rokhsar D."/>
            <person name="Grigoriev I.V."/>
        </authorList>
    </citation>
    <scope>NUCLEOTIDE SEQUENCE [LARGE SCALE GENOMIC DNA]</scope>
</reference>
<feature type="domain" description="PPIase cyclophilin-type" evidence="8">
    <location>
        <begin position="1"/>
        <end position="146"/>
    </location>
</feature>
<dbReference type="GO" id="GO:0005634">
    <property type="term" value="C:nucleus"/>
    <property type="evidence" value="ECO:0007669"/>
    <property type="project" value="UniProtKB-ARBA"/>
</dbReference>
<keyword evidence="2" id="KW-0853">WD repeat</keyword>
<dbReference type="Pfam" id="PF00160">
    <property type="entry name" value="Pro_isomerase"/>
    <property type="match status" value="1"/>
</dbReference>
<dbReference type="KEGG" id="smo:SELMODRAFT_229819"/>
<dbReference type="InterPro" id="IPR020892">
    <property type="entry name" value="Cyclophilin-type_PPIase_CS"/>
</dbReference>
<dbReference type="PROSITE" id="PS00170">
    <property type="entry name" value="CSA_PPIASE_1"/>
    <property type="match status" value="1"/>
</dbReference>
<evidence type="ECO:0000313" key="9">
    <source>
        <dbReference type="EMBL" id="EFJ38267.1"/>
    </source>
</evidence>